<dbReference type="Pfam" id="PF07591">
    <property type="entry name" value="PT-HINT"/>
    <property type="match status" value="1"/>
</dbReference>
<dbReference type="CDD" id="cd00081">
    <property type="entry name" value="Hint"/>
    <property type="match status" value="1"/>
</dbReference>
<dbReference type="NCBIfam" id="TIGR03696">
    <property type="entry name" value="Rhs_assc_core"/>
    <property type="match status" value="1"/>
</dbReference>
<gene>
    <name evidence="5" type="ORF">GCM10009663_17640</name>
</gene>
<dbReference type="Gene3D" id="2.180.10.10">
    <property type="entry name" value="RHS repeat-associated core"/>
    <property type="match status" value="2"/>
</dbReference>
<feature type="region of interest" description="Disordered" evidence="2">
    <location>
        <begin position="1217"/>
        <end position="1236"/>
    </location>
</feature>
<feature type="region of interest" description="Disordered" evidence="2">
    <location>
        <begin position="1914"/>
        <end position="1937"/>
    </location>
</feature>
<dbReference type="InterPro" id="IPR006530">
    <property type="entry name" value="YD"/>
</dbReference>
<dbReference type="InterPro" id="IPR000772">
    <property type="entry name" value="Ricin_B_lectin"/>
</dbReference>
<dbReference type="InterPro" id="IPR035992">
    <property type="entry name" value="Ricin_B-like_lectins"/>
</dbReference>
<dbReference type="InterPro" id="IPR036844">
    <property type="entry name" value="Hint_dom_sf"/>
</dbReference>
<dbReference type="Pfam" id="PF05593">
    <property type="entry name" value="RHS_repeat"/>
    <property type="match status" value="3"/>
</dbReference>
<evidence type="ECO:0000259" key="3">
    <source>
        <dbReference type="SMART" id="SM00306"/>
    </source>
</evidence>
<dbReference type="EMBL" id="BAAALD010000011">
    <property type="protein sequence ID" value="GAA1076530.1"/>
    <property type="molecule type" value="Genomic_DNA"/>
</dbReference>
<feature type="compositionally biased region" description="Polar residues" evidence="2">
    <location>
        <begin position="1577"/>
        <end position="1592"/>
    </location>
</feature>
<dbReference type="Pfam" id="PF25023">
    <property type="entry name" value="TEN_YD-shell"/>
    <property type="match status" value="1"/>
</dbReference>
<evidence type="ECO:0008006" key="7">
    <source>
        <dbReference type="Google" id="ProtNLM"/>
    </source>
</evidence>
<dbReference type="SUPFAM" id="SSF50370">
    <property type="entry name" value="Ricin B-like lectins"/>
    <property type="match status" value="1"/>
</dbReference>
<feature type="region of interest" description="Disordered" evidence="2">
    <location>
        <begin position="1"/>
        <end position="26"/>
    </location>
</feature>
<evidence type="ECO:0000256" key="1">
    <source>
        <dbReference type="ARBA" id="ARBA00022737"/>
    </source>
</evidence>
<evidence type="ECO:0000313" key="6">
    <source>
        <dbReference type="Proteomes" id="UP001499987"/>
    </source>
</evidence>
<keyword evidence="6" id="KW-1185">Reference proteome</keyword>
<dbReference type="InterPro" id="IPR050708">
    <property type="entry name" value="T6SS_VgrG/RHS"/>
</dbReference>
<dbReference type="PANTHER" id="PTHR32305">
    <property type="match status" value="1"/>
</dbReference>
<sequence length="2472" mass="256449">MPTHGHASVKLAASPQSRLGVQRDSAVPVGPQASAAGLPVALAPLAAADGEQVVQIDVPDTKTARAAGISGLAVALSRTEKAEARPVRVFVDTARLGTAYGAGWAARARMVALPACSLTTPEAKGCLEQTPLPSHYDTATKKLVADVTLPGSGGASGTRVQALTGASGAGSGAMVVAAVSGSSGGAGTYAATPLDPSQAWTSGGSSGAFTYSYPVQSPATLGGAVPGVALGYDSSSVDGKTSATNSQASWIGDGWDYSAGFVERSYKPCSKAGLATSGDQCWAGANLTMSLAGHTGELVPDDASCQGSTPAAAEQSNCIWRIKGDDGTKIEFLTGATNGTWNGSYIKVTDTGGTVYYFGLSHLPSSSGTPTGTGPDSGSAWTVPVYSPNSGDPCYDPAKGKASWCQMGWRWNLDYAVDPHGNLTTYTYTPEANHYARGGGQNNGTGTNTSYTRSGVLSSIGYGQRLADQLNANGSYKPAAKIVFNSGERCVTSASACDPSQRTAANAANWPDVPLDEQCGATGTCTNYGPTFWTTKWLTAITTQVRAGGAYQDVDSYALKHVFVNVQNTTESTQVPWLASVQHTGKDTQASSTPITLPAVSFTPVLLPNRVDGTNLVPAPPAYNRPRIQLVTTETGGALGVDYKPAGCSRVNNVMPPSADTNTRSCYNVKWSPPGAIAGSDPVDDWFLRYPVNTVTVNPNTPGAVPMTTAYTYGNAAWHRNDSPLTEDKNRTWDGFRGYASVTVVSGSGNDGPKAQSTTTYYQGMDGDKTATGTRSATVAGPNSGQVTDSDWLSGQTLETDTYTQVGGTVAAYTVNTSSGPVTTATHNRGTLPPLVARYSATTATALAKELKADGTWRTTAKTTTTDSARNNRPLTSLDTADGLPDVCTRYAYATGPDPQRTGQSAQAVVVSGANACSATATAANTVSGARTLYDNLAYGQTGTVGDVTASQVLESWDSGGNPVYSTTATSTYDSYGRGLSTTDPHATDSAHSAGATTTTSYSAANAGELPNSLTLTSPAPAGASDAAAGRTAITTLDTARSLPLTVTDPNGRVTTQTYDALGRITAVWLPGRATAATASKTFAYSVPGVVDNRAVPPTVTTTTLSGLTAQADNRTVAIQIMDGLARPVQTQSSPASSAYTGRMITDTAYDSQGRVLRSNAAWYNNDTAPAATLYQTNSTQEAPAQTYTVYDGLGRPVTTQFIAYGTVQTTATTAYPGADRTDVSPPTGATPTSNVTDARGRTVQLWQYKTPTATGNSADADVTTYTYTSAGQPAGHTDAAGNTWTYGYDQRGRQTTATDPDAGASTRTYDSDGRLAATTDARGQTITHTYDLLGRPTASYAGTAGDPTKQLTAFTYDTVVKGQPATSTRYVGGSSGAAYTTSVLAYNTAYQPTRTTITIPGSEIGSAAPLTYTYAAVYDPGTGLLLKDARPAVADIAAEQVNYNYDTAGTLQSYGSPGFTYDLSNDYDAYGRPIRATLNPWGTQIVVTNTFDEPTGRQLAQYVDKQTASTGAVQQTTYAYDPAGRITAIRAVPDNTPSATDLQCFTYDYLGRLTTAWSDTGSLSQAAQPAVGGRGSCTNATPTSGAQSPRKTTIGGPAPYWQTYGYDLTGNRKQLVQHDPAGDTTKDAITSQTFTANGTVNSGNGAGGPHAPTAATTTVNGAAINTTSTYDAAGNTATQYSYGSGITNFTWNTEGKLEADTPAVQIQGIGAKCLYTQDGSSAAGTPAEITTCSSSGAQKFATTDNLLKLMGKCLTAMGATAGSAVQLQTCNGAATQTWAVRADGTILNATANLCIAVPGDTTTNGTDVVLAACGTPVPAGQKWTVPDNSTTYVYDATGNQLIRRNPGKTTITLGADELTYDTTTKTTTGTRYYQIPAGLTLVRQGNTSTYQITDHHGTGNLALDATTLAETRRASDPFGNPRGTQPTTWAGTHGFVGGTKDDTTGLTTLGARQYQPTTGRFLSPDPVLATDNPQQWNAYAYSNNNPVNLSDPSGLFCDGCSTNNPTSAWNDGHPGCAATTCYNRDGSTTNVENHVHVHNTTSGTTHHADDGHDGDHYVAGIRIPTAKELAARGWSGSYQEQVGLWTRNVCLTPGGPTPNYGGMCDLADKAGLLDAGSPGQKLAAAAFTALAFCVLAPEVCVGAAVAAVEGEIDIASGGSLALGGGSLAVARRAAEAFYGKTAAREVDDIAAACFRRNSFTGDTLVLMADGSTKPISEVKDGDMVVATDPVTGVTAPKAVIATITTPDDEDFTDLAITGAQPSVPKETEPQKKTLTTTWHHPFWNATTGQWTDASELHAGDELRQPDGATVAVTSVRNYHQRAVTFNLTIADLHTYYVLSGTTPILVHNSDCGVRIALGLSSRDLVGKADRTGAWHLMENGLDWEGVLADAIKEAQGSSPFVKFDFYMDGLSAERLGLGSGASLHQRITTLADLGDKGVGGPVAYEVAQLRGANLLSKIDFYENGSLQANPF</sequence>
<organism evidence="5 6">
    <name type="scientific">Kitasatospora arboriphila</name>
    <dbReference type="NCBI Taxonomy" id="258052"/>
    <lineage>
        <taxon>Bacteria</taxon>
        <taxon>Bacillati</taxon>
        <taxon>Actinomycetota</taxon>
        <taxon>Actinomycetes</taxon>
        <taxon>Kitasatosporales</taxon>
        <taxon>Streptomycetaceae</taxon>
        <taxon>Kitasatospora</taxon>
    </lineage>
</organism>
<protein>
    <recommendedName>
        <fullName evidence="7">Sugar-binding protein</fullName>
    </recommendedName>
</protein>
<feature type="domain" description="Ricin B lectin" evidence="4">
    <location>
        <begin position="1702"/>
        <end position="1827"/>
    </location>
</feature>
<dbReference type="Proteomes" id="UP001499987">
    <property type="component" value="Unassembled WGS sequence"/>
</dbReference>
<dbReference type="InterPro" id="IPR022385">
    <property type="entry name" value="Rhs_assc_core"/>
</dbReference>
<evidence type="ECO:0000259" key="4">
    <source>
        <dbReference type="SMART" id="SM00458"/>
    </source>
</evidence>
<name>A0ABN1TDJ2_9ACTN</name>
<dbReference type="InterPro" id="IPR056823">
    <property type="entry name" value="TEN-like_YD-shell"/>
</dbReference>
<keyword evidence="1" id="KW-0677">Repeat</keyword>
<evidence type="ECO:0000256" key="2">
    <source>
        <dbReference type="SAM" id="MobiDB-lite"/>
    </source>
</evidence>
<dbReference type="InterPro" id="IPR003587">
    <property type="entry name" value="Hint_dom_N"/>
</dbReference>
<evidence type="ECO:0000313" key="5">
    <source>
        <dbReference type="EMBL" id="GAA1076530.1"/>
    </source>
</evidence>
<comment type="caution">
    <text evidence="5">The sequence shown here is derived from an EMBL/GenBank/DDBJ whole genome shotgun (WGS) entry which is preliminary data.</text>
</comment>
<dbReference type="RefSeq" id="WP_344622936.1">
    <property type="nucleotide sequence ID" value="NZ_BAAALD010000011.1"/>
</dbReference>
<dbReference type="SUPFAM" id="SSF51294">
    <property type="entry name" value="Hedgehog/intein (Hint) domain"/>
    <property type="match status" value="1"/>
</dbReference>
<dbReference type="Gene3D" id="2.80.10.50">
    <property type="match status" value="1"/>
</dbReference>
<dbReference type="PANTHER" id="PTHR32305:SF17">
    <property type="entry name" value="TRNA NUCLEASE WAPA"/>
    <property type="match status" value="1"/>
</dbReference>
<dbReference type="SMART" id="SM00306">
    <property type="entry name" value="HintN"/>
    <property type="match status" value="1"/>
</dbReference>
<dbReference type="NCBIfam" id="TIGR01643">
    <property type="entry name" value="YD_repeat_2x"/>
    <property type="match status" value="3"/>
</dbReference>
<dbReference type="Pfam" id="PF00652">
    <property type="entry name" value="Ricin_B_lectin"/>
    <property type="match status" value="1"/>
</dbReference>
<reference evidence="5 6" key="1">
    <citation type="journal article" date="2019" name="Int. J. Syst. Evol. Microbiol.">
        <title>The Global Catalogue of Microorganisms (GCM) 10K type strain sequencing project: providing services to taxonomists for standard genome sequencing and annotation.</title>
        <authorList>
            <consortium name="The Broad Institute Genomics Platform"/>
            <consortium name="The Broad Institute Genome Sequencing Center for Infectious Disease"/>
            <person name="Wu L."/>
            <person name="Ma J."/>
        </authorList>
    </citation>
    <scope>NUCLEOTIDE SEQUENCE [LARGE SCALE GENOMIC DNA]</scope>
    <source>
        <strain evidence="5 6">JCM 13002</strain>
    </source>
</reference>
<accession>A0ABN1TDJ2</accession>
<feature type="region of interest" description="Disordered" evidence="2">
    <location>
        <begin position="1279"/>
        <end position="1311"/>
    </location>
</feature>
<dbReference type="PROSITE" id="PS50231">
    <property type="entry name" value="RICIN_B_LECTIN"/>
    <property type="match status" value="1"/>
</dbReference>
<dbReference type="InterPro" id="IPR031325">
    <property type="entry name" value="RHS_repeat"/>
</dbReference>
<dbReference type="SMART" id="SM00458">
    <property type="entry name" value="RICIN"/>
    <property type="match status" value="1"/>
</dbReference>
<feature type="domain" description="Hint" evidence="3">
    <location>
        <begin position="2197"/>
        <end position="2307"/>
    </location>
</feature>
<dbReference type="Gene3D" id="2.170.16.10">
    <property type="entry name" value="Hedgehog/Intein (Hint) domain"/>
    <property type="match status" value="1"/>
</dbReference>
<proteinExistence type="predicted"/>
<feature type="region of interest" description="Disordered" evidence="2">
    <location>
        <begin position="1568"/>
        <end position="1598"/>
    </location>
</feature>